<dbReference type="InterPro" id="IPR001377">
    <property type="entry name" value="Ribosomal_eS6"/>
</dbReference>
<evidence type="ECO:0000313" key="6">
    <source>
        <dbReference type="EMBL" id="BBD71947.1"/>
    </source>
</evidence>
<dbReference type="RefSeq" id="WP_126449250.1">
    <property type="nucleotide sequence ID" value="NZ_AP018553.1"/>
</dbReference>
<dbReference type="GO" id="GO:0003735">
    <property type="term" value="F:structural constituent of ribosome"/>
    <property type="evidence" value="ECO:0007669"/>
    <property type="project" value="InterPro"/>
</dbReference>
<dbReference type="PROSITE" id="PS00578">
    <property type="entry name" value="RIBOSOMAL_S6E"/>
    <property type="match status" value="1"/>
</dbReference>
<feature type="region of interest" description="Disordered" evidence="5">
    <location>
        <begin position="1"/>
        <end position="38"/>
    </location>
</feature>
<dbReference type="OrthoDB" id="7793at2157"/>
<gene>
    <name evidence="4" type="primary">rps6e</name>
    <name evidence="7" type="ORF">GCM10007116_06740</name>
    <name evidence="6" type="ORF">HS1genome_0336</name>
</gene>
<evidence type="ECO:0000256" key="3">
    <source>
        <dbReference type="ARBA" id="ARBA00023274"/>
    </source>
</evidence>
<sequence length="209" mass="22687">MPDFKVSISDPGTKGGKSLNLKVKSSQKVKPGTGEKEGRTLPIALLNPEVVRQLDLAGFLSLEASGAEGKKVKVHFAVQLDQEVPRDEVWVSDAVAEKLGNQEVKAYRTRAFQLTLDQGKLSQLVGVKLGDEVDGSIFGIQGVKLRLTGGSDVAGFPMRFDVMGPVKRKVLLSGPPGYHPEEEGIRRRKLVRGNTVSTELSQLNMVIVR</sequence>
<keyword evidence="2 4" id="KW-0689">Ribosomal protein</keyword>
<dbReference type="Proteomes" id="UP000616143">
    <property type="component" value="Unassembled WGS sequence"/>
</dbReference>
<protein>
    <recommendedName>
        <fullName evidence="4">Small ribosomal subunit protein eS6</fullName>
    </recommendedName>
</protein>
<dbReference type="InterPro" id="IPR020924">
    <property type="entry name" value="Ribosomal_eS6_arc"/>
</dbReference>
<keyword evidence="3 4" id="KW-0687">Ribonucleoprotein</keyword>
<dbReference type="KEGG" id="sacd:HS1genome_0336"/>
<evidence type="ECO:0000256" key="1">
    <source>
        <dbReference type="ARBA" id="ARBA00009312"/>
    </source>
</evidence>
<dbReference type="Proteomes" id="UP000276741">
    <property type="component" value="Chromosome"/>
</dbReference>
<reference evidence="8" key="2">
    <citation type="submission" date="2018-04" db="EMBL/GenBank/DDBJ databases">
        <title>Complete genome sequence of Sulfodiicoccus acidiphilus strain HS-1.</title>
        <authorList>
            <person name="Sakai H.D."/>
            <person name="Kurosawa N."/>
        </authorList>
    </citation>
    <scope>NUCLEOTIDE SEQUENCE [LARGE SCALE GENOMIC DNA]</scope>
    <source>
        <strain evidence="8">HS-1</strain>
    </source>
</reference>
<dbReference type="GO" id="GO:0006412">
    <property type="term" value="P:translation"/>
    <property type="evidence" value="ECO:0007669"/>
    <property type="project" value="UniProtKB-UniRule"/>
</dbReference>
<reference evidence="7" key="4">
    <citation type="submission" date="2020-09" db="EMBL/GenBank/DDBJ databases">
        <authorList>
            <person name="Sun Q."/>
            <person name="Ohkuma M."/>
        </authorList>
    </citation>
    <scope>NUCLEOTIDE SEQUENCE</scope>
    <source>
        <strain evidence="7">JCM 31740</strain>
    </source>
</reference>
<keyword evidence="8" id="KW-1185">Reference proteome</keyword>
<evidence type="ECO:0000256" key="5">
    <source>
        <dbReference type="SAM" id="MobiDB-lite"/>
    </source>
</evidence>
<dbReference type="GO" id="GO:1990904">
    <property type="term" value="C:ribonucleoprotein complex"/>
    <property type="evidence" value="ECO:0007669"/>
    <property type="project" value="UniProtKB-KW"/>
</dbReference>
<dbReference type="PANTHER" id="PTHR11502">
    <property type="entry name" value="40S RIBOSOMAL PROTEIN S6"/>
    <property type="match status" value="1"/>
</dbReference>
<dbReference type="EMBL" id="AP018553">
    <property type="protein sequence ID" value="BBD71947.1"/>
    <property type="molecule type" value="Genomic_DNA"/>
</dbReference>
<dbReference type="Pfam" id="PF01092">
    <property type="entry name" value="Ribosomal_S6e"/>
    <property type="match status" value="1"/>
</dbReference>
<dbReference type="EMBL" id="BMQS01000005">
    <property type="protein sequence ID" value="GGT91672.1"/>
    <property type="molecule type" value="Genomic_DNA"/>
</dbReference>
<proteinExistence type="inferred from homology"/>
<accession>A0A348B195</accession>
<dbReference type="SMART" id="SM01405">
    <property type="entry name" value="Ribosomal_S6e"/>
    <property type="match status" value="1"/>
</dbReference>
<reference evidence="6" key="3">
    <citation type="journal article" date="2019" name="BMC Res. Notes">
        <title>Complete genome sequence of the Sulfodiicoccus acidiphilus strain HS-1T, the first crenarchaeon that lacks polB3, isolated from an acidic hot spring in Ohwaku-dani, Hakone, Japan.</title>
        <authorList>
            <person name="Sakai H.D."/>
            <person name="Kurosawa N."/>
        </authorList>
    </citation>
    <scope>NUCLEOTIDE SEQUENCE</scope>
    <source>
        <strain evidence="6">HS-1</strain>
    </source>
</reference>
<reference evidence="7" key="1">
    <citation type="journal article" date="2014" name="Int. J. Syst. Evol. Microbiol.">
        <title>Complete genome sequence of Corynebacterium casei LMG S-19264T (=DSM 44701T), isolated from a smear-ripened cheese.</title>
        <authorList>
            <consortium name="US DOE Joint Genome Institute (JGI-PGF)"/>
            <person name="Walter F."/>
            <person name="Albersmeier A."/>
            <person name="Kalinowski J."/>
            <person name="Ruckert C."/>
        </authorList>
    </citation>
    <scope>NUCLEOTIDE SEQUENCE</scope>
    <source>
        <strain evidence="7">JCM 31740</strain>
    </source>
</reference>
<organism evidence="6 8">
    <name type="scientific">Sulfodiicoccus acidiphilus</name>
    <dbReference type="NCBI Taxonomy" id="1670455"/>
    <lineage>
        <taxon>Archaea</taxon>
        <taxon>Thermoproteota</taxon>
        <taxon>Thermoprotei</taxon>
        <taxon>Sulfolobales</taxon>
        <taxon>Sulfolobaceae</taxon>
        <taxon>Sulfodiicoccus</taxon>
    </lineage>
</organism>
<dbReference type="AlphaFoldDB" id="A0A348B195"/>
<comment type="similarity">
    <text evidence="1 4">Belongs to the eukaryotic ribosomal protein eS6 family.</text>
</comment>
<name>A0A348B195_9CREN</name>
<dbReference type="GO" id="GO:0005840">
    <property type="term" value="C:ribosome"/>
    <property type="evidence" value="ECO:0007669"/>
    <property type="project" value="UniProtKB-KW"/>
</dbReference>
<dbReference type="GeneID" id="38665839"/>
<dbReference type="HAMAP" id="MF_00512">
    <property type="entry name" value="Ribosomal_eS6"/>
    <property type="match status" value="1"/>
</dbReference>
<evidence type="ECO:0000256" key="4">
    <source>
        <dbReference type="HAMAP-Rule" id="MF_00512"/>
    </source>
</evidence>
<dbReference type="InterPro" id="IPR018282">
    <property type="entry name" value="Ribosomal_eS6_CS"/>
</dbReference>
<evidence type="ECO:0000256" key="2">
    <source>
        <dbReference type="ARBA" id="ARBA00022980"/>
    </source>
</evidence>
<evidence type="ECO:0000313" key="7">
    <source>
        <dbReference type="EMBL" id="GGT91672.1"/>
    </source>
</evidence>
<evidence type="ECO:0000313" key="8">
    <source>
        <dbReference type="Proteomes" id="UP000276741"/>
    </source>
</evidence>